<dbReference type="Pfam" id="PF13333">
    <property type="entry name" value="rve_2"/>
    <property type="match status" value="1"/>
</dbReference>
<proteinExistence type="predicted"/>
<evidence type="ECO:0000256" key="1">
    <source>
        <dbReference type="ARBA" id="ARBA00002286"/>
    </source>
</evidence>
<dbReference type="PANTHER" id="PTHR46889">
    <property type="entry name" value="TRANSPOSASE INSF FOR INSERTION SEQUENCE IS3B-RELATED"/>
    <property type="match status" value="1"/>
</dbReference>
<dbReference type="SUPFAM" id="SSF46689">
    <property type="entry name" value="Homeodomain-like"/>
    <property type="match status" value="1"/>
</dbReference>
<comment type="function">
    <text evidence="1">Involved in the transposition of the insertion sequence.</text>
</comment>
<dbReference type="Proteomes" id="UP000278804">
    <property type="component" value="Chromosome"/>
</dbReference>
<dbReference type="InterPro" id="IPR036397">
    <property type="entry name" value="RNaseH_sf"/>
</dbReference>
<dbReference type="InterPro" id="IPR050900">
    <property type="entry name" value="Transposase_IS3/IS150/IS904"/>
</dbReference>
<protein>
    <submittedName>
        <fullName evidence="3">IS3-like element ISErh1 family transposase</fullName>
    </submittedName>
</protein>
<accession>A0A3S5HK68</accession>
<dbReference type="RefSeq" id="WP_125164042.1">
    <property type="nucleotide sequence ID" value="NZ_CP034234.1"/>
</dbReference>
<dbReference type="SUPFAM" id="SSF53098">
    <property type="entry name" value="Ribonuclease H-like"/>
    <property type="match status" value="1"/>
</dbReference>
<dbReference type="Pfam" id="PF00665">
    <property type="entry name" value="rve"/>
    <property type="match status" value="1"/>
</dbReference>
<dbReference type="PROSITE" id="PS50994">
    <property type="entry name" value="INTEGRASE"/>
    <property type="match status" value="1"/>
</dbReference>
<dbReference type="GO" id="GO:0003676">
    <property type="term" value="F:nucleic acid binding"/>
    <property type="evidence" value="ECO:0007669"/>
    <property type="project" value="InterPro"/>
</dbReference>
<dbReference type="InterPro" id="IPR012337">
    <property type="entry name" value="RNaseH-like_sf"/>
</dbReference>
<dbReference type="InterPro" id="IPR048020">
    <property type="entry name" value="Transpos_IS3"/>
</dbReference>
<dbReference type="PANTHER" id="PTHR46889:SF4">
    <property type="entry name" value="TRANSPOSASE INSO FOR INSERTION SEQUENCE ELEMENT IS911B-RELATED"/>
    <property type="match status" value="1"/>
</dbReference>
<dbReference type="InterPro" id="IPR009057">
    <property type="entry name" value="Homeodomain-like_sf"/>
</dbReference>
<dbReference type="InterPro" id="IPR001584">
    <property type="entry name" value="Integrase_cat-core"/>
</dbReference>
<dbReference type="Pfam" id="PF13276">
    <property type="entry name" value="HTH_21"/>
    <property type="match status" value="1"/>
</dbReference>
<dbReference type="KEGG" id="eri:EEI45_02630"/>
<organism evidence="3 4">
    <name type="scientific">Erysipelothrix piscisicarius</name>
    <dbReference type="NCBI Taxonomy" id="2485784"/>
    <lineage>
        <taxon>Bacteria</taxon>
        <taxon>Bacillati</taxon>
        <taxon>Bacillota</taxon>
        <taxon>Erysipelotrichia</taxon>
        <taxon>Erysipelotrichales</taxon>
        <taxon>Erysipelotrichaceae</taxon>
        <taxon>Erysipelothrix</taxon>
    </lineage>
</organism>
<dbReference type="GO" id="GO:0015074">
    <property type="term" value="P:DNA integration"/>
    <property type="evidence" value="ECO:0007669"/>
    <property type="project" value="InterPro"/>
</dbReference>
<reference evidence="3 4" key="1">
    <citation type="journal article" date="2020" name="Int. J. Syst. Evol. Microbiol.">
        <title>Description of Erysipelothrix piscisicarius sp. nov., an emergent fish pathogen, and assessment of virulence using a tiger barb (Puntigrus tetrazona) infection model.</title>
        <authorList>
            <person name="Pomaranski E.K."/>
            <person name="Griffin M.J."/>
            <person name="Camus A.C."/>
            <person name="Armwood A.R."/>
            <person name="Shelley J."/>
            <person name="Waldbieser G.C."/>
            <person name="LaFrentz B.R."/>
            <person name="Garcia J.C."/>
            <person name="Yanong R."/>
            <person name="Soto E."/>
        </authorList>
    </citation>
    <scope>NUCLEOTIDE SEQUENCE [LARGE SCALE GENOMIC DNA]</scope>
    <source>
        <strain evidence="3 4">15TAL0474</strain>
    </source>
</reference>
<keyword evidence="4" id="KW-1185">Reference proteome</keyword>
<dbReference type="InterPro" id="IPR025948">
    <property type="entry name" value="HTH-like_dom"/>
</dbReference>
<dbReference type="NCBIfam" id="NF033516">
    <property type="entry name" value="transpos_IS3"/>
    <property type="match status" value="1"/>
</dbReference>
<evidence type="ECO:0000313" key="3">
    <source>
        <dbReference type="EMBL" id="AZK43832.1"/>
    </source>
</evidence>
<dbReference type="AlphaFoldDB" id="A0A3S5HK68"/>
<dbReference type="EMBL" id="CP034234">
    <property type="protein sequence ID" value="AZK43832.1"/>
    <property type="molecule type" value="Genomic_DNA"/>
</dbReference>
<sequence length="384" mass="45114">MGTRTMHSYETKMKVIEMKLAGYSSRFIQTELGIKNVTQVKTWWRWYRNGEHYRFSQPVGKQYTFGKGPEGDTVEETQRLRIKSLEQQIELFKKVFGKRKDVVPEIIIKLVEEYRNTVSLKDILNLFGVPKSTYYRWTKKEQLESNNYSVNEALVIELCKENKFRYGYRKITALIRKERIINKNTVQKIMQKHQCQCRVKVKRYRKNKNPKIIMPNIINRDFKSLRPLEKLVTDITYIPYGHKMLYLSTIMDLYNGEIIASTLSDRQNLECVVDTLNQLPDIVQPCILHSDQGSVYTSKEYQLKVKNKSITMSMSRKGTPADNAPIESFHASLKCETFELNPELKGSTEIVSQTVINYLKYYNENRIQEKLGYQSPVNYRLTSS</sequence>
<gene>
    <name evidence="3" type="ORF">EEI45_02630</name>
</gene>
<feature type="domain" description="Integrase catalytic" evidence="2">
    <location>
        <begin position="223"/>
        <end position="384"/>
    </location>
</feature>
<dbReference type="Gene3D" id="3.30.420.10">
    <property type="entry name" value="Ribonuclease H-like superfamily/Ribonuclease H"/>
    <property type="match status" value="1"/>
</dbReference>
<name>A0A3S5HK68_9FIRM</name>
<evidence type="ECO:0000313" key="4">
    <source>
        <dbReference type="Proteomes" id="UP000278804"/>
    </source>
</evidence>
<evidence type="ECO:0000259" key="2">
    <source>
        <dbReference type="PROSITE" id="PS50994"/>
    </source>
</evidence>